<dbReference type="RefSeq" id="WP_150412699.1">
    <property type="nucleotide sequence ID" value="NZ_VYQF01000001.1"/>
</dbReference>
<evidence type="ECO:0000313" key="2">
    <source>
        <dbReference type="EMBL" id="KAA9040639.1"/>
    </source>
</evidence>
<gene>
    <name evidence="2" type="ORF">FW778_00940</name>
</gene>
<name>A0A5J5II07_9BACT</name>
<evidence type="ECO:0000313" key="3">
    <source>
        <dbReference type="Proteomes" id="UP000326903"/>
    </source>
</evidence>
<feature type="chain" id="PRO_5023848601" description="Hemolysin activation/secretion protein" evidence="1">
    <location>
        <begin position="27"/>
        <end position="635"/>
    </location>
</feature>
<keyword evidence="3" id="KW-1185">Reference proteome</keyword>
<keyword evidence="1" id="KW-0732">Signal</keyword>
<proteinExistence type="predicted"/>
<dbReference type="AlphaFoldDB" id="A0A5J5II07"/>
<sequence length="635" mass="73410">MICSKKTLRCLLLTCIFYLLQFGLHAQTDSIPQKTGNDTLSQKPEQDTIQRKTLDEYLKTRKGFFGKMFKGLTRDTTDVQKANDLKRNDAPYKLFEGAVIRHIIIKDLRFGIPLNDTSQKVVTVFTRLANTLHHTTRTTVIRNNLFFREHELLAPYLMADNETYLRQLPYIQDAVIEVEPAHDLSLDSVDVYVVVKDLFSLGTSVASLGLKNTDIAIKEDNITGSGNGFVVHGLYDISRRKNFGGGLEYVLRNIGSSFINFNAGYQSYYPNIIGLKEENLYYLRLTKPLINRYSHWTFQLDGSYHSTRNMYSSDSIYFSDIRYRFYKADAWAGYNINSTSFTTKSEDRRLRKLIGLRVVDQQFQDLPVKYLSQYDWRYANLTGVLASLSFYRQNFYKTQFIYAFGINEDVPEGLNLTITAGYTKKQNLARPFIGFNYERSAFNSRNNYFSYALRAEGYLNHKSFEDINFFGTIDYFDHLKAIGAKWKQRTFVDIGIAKQINTILNEPLYIDSKYGLPEFRNGPVGGSLRTSLKAESVFYSPWHLESFRFAPFVFSNAGLFTPYNSPINTSSIYTIVGGGLRTRNESLIFGTLELKGYYFLKKNVYNENWRFDISTDITFKYNTQLVRKPDFIQVN</sequence>
<evidence type="ECO:0008006" key="4">
    <source>
        <dbReference type="Google" id="ProtNLM"/>
    </source>
</evidence>
<feature type="signal peptide" evidence="1">
    <location>
        <begin position="1"/>
        <end position="26"/>
    </location>
</feature>
<protein>
    <recommendedName>
        <fullName evidence="4">Hemolysin activation/secretion protein</fullName>
    </recommendedName>
</protein>
<dbReference type="Proteomes" id="UP000326903">
    <property type="component" value="Unassembled WGS sequence"/>
</dbReference>
<comment type="caution">
    <text evidence="2">The sequence shown here is derived from an EMBL/GenBank/DDBJ whole genome shotgun (WGS) entry which is preliminary data.</text>
</comment>
<dbReference type="EMBL" id="VYQF01000001">
    <property type="protein sequence ID" value="KAA9040639.1"/>
    <property type="molecule type" value="Genomic_DNA"/>
</dbReference>
<reference evidence="2 3" key="1">
    <citation type="submission" date="2019-09" db="EMBL/GenBank/DDBJ databases">
        <title>Draft genome sequence of Ginsengibacter sp. BR5-29.</title>
        <authorList>
            <person name="Im W.-T."/>
        </authorList>
    </citation>
    <scope>NUCLEOTIDE SEQUENCE [LARGE SCALE GENOMIC DNA]</scope>
    <source>
        <strain evidence="2 3">BR5-29</strain>
    </source>
</reference>
<organism evidence="2 3">
    <name type="scientific">Ginsengibacter hankyongi</name>
    <dbReference type="NCBI Taxonomy" id="2607284"/>
    <lineage>
        <taxon>Bacteria</taxon>
        <taxon>Pseudomonadati</taxon>
        <taxon>Bacteroidota</taxon>
        <taxon>Chitinophagia</taxon>
        <taxon>Chitinophagales</taxon>
        <taxon>Chitinophagaceae</taxon>
        <taxon>Ginsengibacter</taxon>
    </lineage>
</organism>
<accession>A0A5J5II07</accession>
<evidence type="ECO:0000256" key="1">
    <source>
        <dbReference type="SAM" id="SignalP"/>
    </source>
</evidence>